<sequence>MGKACRVVYNDPRHIRLHQTPPSALHLIGKASNRLHLPARKRNSRNEAVARLLLVPLPSASAIPFGYAKVHLPRCNPHRTRASSLSPSHFRSDSGSDSRAPSPSIPPSLK</sequence>
<feature type="region of interest" description="Disordered" evidence="1">
    <location>
        <begin position="77"/>
        <end position="110"/>
    </location>
</feature>
<gene>
    <name evidence="2" type="ORF">BCV70DRAFT_117361</name>
</gene>
<dbReference type="Proteomes" id="UP000246740">
    <property type="component" value="Unassembled WGS sequence"/>
</dbReference>
<keyword evidence="3" id="KW-1185">Reference proteome</keyword>
<dbReference type="InParanoid" id="A0A317XQ02"/>
<dbReference type="EMBL" id="KZ819195">
    <property type="protein sequence ID" value="PWY99370.1"/>
    <property type="molecule type" value="Genomic_DNA"/>
</dbReference>
<reference evidence="2 3" key="1">
    <citation type="journal article" date="2018" name="Mol. Biol. Evol.">
        <title>Broad Genomic Sampling Reveals a Smut Pathogenic Ancestry of the Fungal Clade Ustilaginomycotina.</title>
        <authorList>
            <person name="Kijpornyongpan T."/>
            <person name="Mondo S.J."/>
            <person name="Barry K."/>
            <person name="Sandor L."/>
            <person name="Lee J."/>
            <person name="Lipzen A."/>
            <person name="Pangilinan J."/>
            <person name="LaButti K."/>
            <person name="Hainaut M."/>
            <person name="Henrissat B."/>
            <person name="Grigoriev I.V."/>
            <person name="Spatafora J.W."/>
            <person name="Aime M.C."/>
        </authorList>
    </citation>
    <scope>NUCLEOTIDE SEQUENCE [LARGE SCALE GENOMIC DNA]</scope>
    <source>
        <strain evidence="2 3">MCA 3645</strain>
    </source>
</reference>
<evidence type="ECO:0000313" key="2">
    <source>
        <dbReference type="EMBL" id="PWY99370.1"/>
    </source>
</evidence>
<protein>
    <submittedName>
        <fullName evidence="2">Uncharacterized protein</fullName>
    </submittedName>
</protein>
<proteinExistence type="predicted"/>
<evidence type="ECO:0000313" key="3">
    <source>
        <dbReference type="Proteomes" id="UP000246740"/>
    </source>
</evidence>
<evidence type="ECO:0000256" key="1">
    <source>
        <dbReference type="SAM" id="MobiDB-lite"/>
    </source>
</evidence>
<dbReference type="AlphaFoldDB" id="A0A317XQ02"/>
<name>A0A317XQ02_9BASI</name>
<accession>A0A317XQ02</accession>
<organism evidence="2 3">
    <name type="scientific">Testicularia cyperi</name>
    <dbReference type="NCBI Taxonomy" id="1882483"/>
    <lineage>
        <taxon>Eukaryota</taxon>
        <taxon>Fungi</taxon>
        <taxon>Dikarya</taxon>
        <taxon>Basidiomycota</taxon>
        <taxon>Ustilaginomycotina</taxon>
        <taxon>Ustilaginomycetes</taxon>
        <taxon>Ustilaginales</taxon>
        <taxon>Anthracoideaceae</taxon>
        <taxon>Testicularia</taxon>
    </lineage>
</organism>